<reference evidence="1 3" key="1">
    <citation type="journal article" date="2011" name="Nature">
        <title>The Medicago genome provides insight into the evolution of rhizobial symbioses.</title>
        <authorList>
            <person name="Young N.D."/>
            <person name="Debelle F."/>
            <person name="Oldroyd G.E."/>
            <person name="Geurts R."/>
            <person name="Cannon S.B."/>
            <person name="Udvardi M.K."/>
            <person name="Benedito V.A."/>
            <person name="Mayer K.F."/>
            <person name="Gouzy J."/>
            <person name="Schoof H."/>
            <person name="Van de Peer Y."/>
            <person name="Proost S."/>
            <person name="Cook D.R."/>
            <person name="Meyers B.C."/>
            <person name="Spannagl M."/>
            <person name="Cheung F."/>
            <person name="De Mita S."/>
            <person name="Krishnakumar V."/>
            <person name="Gundlach H."/>
            <person name="Zhou S."/>
            <person name="Mudge J."/>
            <person name="Bharti A.K."/>
            <person name="Murray J.D."/>
            <person name="Naoumkina M.A."/>
            <person name="Rosen B."/>
            <person name="Silverstein K.A."/>
            <person name="Tang H."/>
            <person name="Rombauts S."/>
            <person name="Zhao P.X."/>
            <person name="Zhou P."/>
            <person name="Barbe V."/>
            <person name="Bardou P."/>
            <person name="Bechner M."/>
            <person name="Bellec A."/>
            <person name="Berger A."/>
            <person name="Berges H."/>
            <person name="Bidwell S."/>
            <person name="Bisseling T."/>
            <person name="Choisne N."/>
            <person name="Couloux A."/>
            <person name="Denny R."/>
            <person name="Deshpande S."/>
            <person name="Dai X."/>
            <person name="Doyle J.J."/>
            <person name="Dudez A.M."/>
            <person name="Farmer A.D."/>
            <person name="Fouteau S."/>
            <person name="Franken C."/>
            <person name="Gibelin C."/>
            <person name="Gish J."/>
            <person name="Goldstein S."/>
            <person name="Gonzalez A.J."/>
            <person name="Green P.J."/>
            <person name="Hallab A."/>
            <person name="Hartog M."/>
            <person name="Hua A."/>
            <person name="Humphray S.J."/>
            <person name="Jeong D.H."/>
            <person name="Jing Y."/>
            <person name="Jocker A."/>
            <person name="Kenton S.M."/>
            <person name="Kim D.J."/>
            <person name="Klee K."/>
            <person name="Lai H."/>
            <person name="Lang C."/>
            <person name="Lin S."/>
            <person name="Macmil S.L."/>
            <person name="Magdelenat G."/>
            <person name="Matthews L."/>
            <person name="McCorrison J."/>
            <person name="Monaghan E.L."/>
            <person name="Mun J.H."/>
            <person name="Najar F.Z."/>
            <person name="Nicholson C."/>
            <person name="Noirot C."/>
            <person name="O'Bleness M."/>
            <person name="Paule C.R."/>
            <person name="Poulain J."/>
            <person name="Prion F."/>
            <person name="Qin B."/>
            <person name="Qu C."/>
            <person name="Retzel E.F."/>
            <person name="Riddle C."/>
            <person name="Sallet E."/>
            <person name="Samain S."/>
            <person name="Samson N."/>
            <person name="Sanders I."/>
            <person name="Saurat O."/>
            <person name="Scarpelli C."/>
            <person name="Schiex T."/>
            <person name="Segurens B."/>
            <person name="Severin A.J."/>
            <person name="Sherrier D.J."/>
            <person name="Shi R."/>
            <person name="Sims S."/>
            <person name="Singer S.R."/>
            <person name="Sinharoy S."/>
            <person name="Sterck L."/>
            <person name="Viollet A."/>
            <person name="Wang B.B."/>
            <person name="Wang K."/>
            <person name="Wang M."/>
            <person name="Wang X."/>
            <person name="Warfsmann J."/>
            <person name="Weissenbach J."/>
            <person name="White D.D."/>
            <person name="White J.D."/>
            <person name="Wiley G.B."/>
            <person name="Wincker P."/>
            <person name="Xing Y."/>
            <person name="Yang L."/>
            <person name="Yao Z."/>
            <person name="Ying F."/>
            <person name="Zhai J."/>
            <person name="Zhou L."/>
            <person name="Zuber A."/>
            <person name="Denarie J."/>
            <person name="Dixon R.A."/>
            <person name="May G.D."/>
            <person name="Schwartz D.C."/>
            <person name="Rogers J."/>
            <person name="Quetier F."/>
            <person name="Town C.D."/>
            <person name="Roe B.A."/>
        </authorList>
    </citation>
    <scope>NUCLEOTIDE SEQUENCE [LARGE SCALE GENOMIC DNA]</scope>
    <source>
        <strain evidence="1">A17</strain>
        <strain evidence="2 3">cv. Jemalong A17</strain>
    </source>
</reference>
<evidence type="ECO:0000313" key="3">
    <source>
        <dbReference type="Proteomes" id="UP000002051"/>
    </source>
</evidence>
<proteinExistence type="predicted"/>
<keyword evidence="3" id="KW-1185">Reference proteome</keyword>
<dbReference type="Proteomes" id="UP000002051">
    <property type="component" value="Chromosome 8"/>
</dbReference>
<dbReference type="AlphaFoldDB" id="A0A072TME2"/>
<reference evidence="1 3" key="2">
    <citation type="journal article" date="2014" name="BMC Genomics">
        <title>An improved genome release (version Mt4.0) for the model legume Medicago truncatula.</title>
        <authorList>
            <person name="Tang H."/>
            <person name="Krishnakumar V."/>
            <person name="Bidwell S."/>
            <person name="Rosen B."/>
            <person name="Chan A."/>
            <person name="Zhou S."/>
            <person name="Gentzbittel L."/>
            <person name="Childs K.L."/>
            <person name="Yandell M."/>
            <person name="Gundlach H."/>
            <person name="Mayer K.F."/>
            <person name="Schwartz D.C."/>
            <person name="Town C.D."/>
        </authorList>
    </citation>
    <scope>GENOME REANNOTATION</scope>
    <source>
        <strain evidence="1">A17</strain>
        <strain evidence="2 3">cv. Jemalong A17</strain>
    </source>
</reference>
<dbReference type="HOGENOM" id="CLU_2561842_0_0_1"/>
<evidence type="ECO:0000313" key="1">
    <source>
        <dbReference type="EMBL" id="KEH18013.1"/>
    </source>
</evidence>
<protein>
    <submittedName>
        <fullName evidence="1 2">Uncharacterized protein</fullName>
    </submittedName>
</protein>
<name>A0A072TME2_MEDTR</name>
<evidence type="ECO:0000313" key="2">
    <source>
        <dbReference type="EnsemblPlants" id="KEH18013"/>
    </source>
</evidence>
<gene>
    <name evidence="1" type="ordered locus">MTR_8g009890</name>
</gene>
<accession>A0A072TME2</accession>
<reference evidence="2" key="3">
    <citation type="submission" date="2015-04" db="UniProtKB">
        <authorList>
            <consortium name="EnsemblPlants"/>
        </authorList>
    </citation>
    <scope>IDENTIFICATION</scope>
    <source>
        <strain evidence="2">cv. Jemalong A17</strain>
    </source>
</reference>
<dbReference type="EMBL" id="CM001224">
    <property type="protein sequence ID" value="KEH18013.1"/>
    <property type="molecule type" value="Genomic_DNA"/>
</dbReference>
<organism evidence="1 3">
    <name type="scientific">Medicago truncatula</name>
    <name type="common">Barrel medic</name>
    <name type="synonym">Medicago tribuloides</name>
    <dbReference type="NCBI Taxonomy" id="3880"/>
    <lineage>
        <taxon>Eukaryota</taxon>
        <taxon>Viridiplantae</taxon>
        <taxon>Streptophyta</taxon>
        <taxon>Embryophyta</taxon>
        <taxon>Tracheophyta</taxon>
        <taxon>Spermatophyta</taxon>
        <taxon>Magnoliopsida</taxon>
        <taxon>eudicotyledons</taxon>
        <taxon>Gunneridae</taxon>
        <taxon>Pentapetalae</taxon>
        <taxon>rosids</taxon>
        <taxon>fabids</taxon>
        <taxon>Fabales</taxon>
        <taxon>Fabaceae</taxon>
        <taxon>Papilionoideae</taxon>
        <taxon>50 kb inversion clade</taxon>
        <taxon>NPAAA clade</taxon>
        <taxon>Hologalegina</taxon>
        <taxon>IRL clade</taxon>
        <taxon>Trifolieae</taxon>
        <taxon>Medicago</taxon>
    </lineage>
</organism>
<dbReference type="EnsemblPlants" id="KEH18013">
    <property type="protein sequence ID" value="KEH18013"/>
    <property type="gene ID" value="MTR_8g009890"/>
</dbReference>
<sequence>MQIKAKQSELISLENIPLEGEFSFARHVFLPFEKLVSTVAFGRYPIQIKKHVSFLRDQGHIYSPKPRLRLRSFALISGQRHP</sequence>